<dbReference type="AlphaFoldDB" id="A0A9X2XC00"/>
<reference evidence="1" key="1">
    <citation type="submission" date="2022-08" db="EMBL/GenBank/DDBJ databases">
        <title>Chelativorans sichuanense sp. nov., a paraffin oil-degrading bacterium isolated from a mixture of oil-based drill cuttings and paddy soil.</title>
        <authorList>
            <person name="Yu J."/>
            <person name="Liu H."/>
            <person name="Chen Q."/>
        </authorList>
    </citation>
    <scope>NUCLEOTIDE SEQUENCE</scope>
    <source>
        <strain evidence="1">SCAU 2101</strain>
    </source>
</reference>
<dbReference type="PROSITE" id="PS51257">
    <property type="entry name" value="PROKAR_LIPOPROTEIN"/>
    <property type="match status" value="1"/>
</dbReference>
<evidence type="ECO:0000313" key="1">
    <source>
        <dbReference type="EMBL" id="MCT8991545.1"/>
    </source>
</evidence>
<dbReference type="Proteomes" id="UP001149009">
    <property type="component" value="Unassembled WGS sequence"/>
</dbReference>
<organism evidence="1 2">
    <name type="scientific">Chelativorans petroleitrophicus</name>
    <dbReference type="NCBI Taxonomy" id="2975484"/>
    <lineage>
        <taxon>Bacteria</taxon>
        <taxon>Pseudomonadati</taxon>
        <taxon>Pseudomonadota</taxon>
        <taxon>Alphaproteobacteria</taxon>
        <taxon>Hyphomicrobiales</taxon>
        <taxon>Phyllobacteriaceae</taxon>
        <taxon>Chelativorans</taxon>
    </lineage>
</organism>
<name>A0A9X2XC00_9HYPH</name>
<proteinExistence type="predicted"/>
<sequence length="156" mass="16802">MTLRQGRGTGVARLILLLTLGGLAGGCVRADLGQALEHVSVASVAEGFEEVRREPLNARAHMDAALRLLCRANRTQADIQLAKSAFQTAACLAPDLWEPMAGLAAAHYRLGEYREAMEATIRAYARAPLTYSLYGTGGSTVYRTLRLGAPIIFEDI</sequence>
<comment type="caution">
    <text evidence="1">The sequence shown here is derived from an EMBL/GenBank/DDBJ whole genome shotgun (WGS) entry which is preliminary data.</text>
</comment>
<protein>
    <recommendedName>
        <fullName evidence="3">Tetratricopeptide repeat protein</fullName>
    </recommendedName>
</protein>
<dbReference type="Gene3D" id="1.25.40.10">
    <property type="entry name" value="Tetratricopeptide repeat domain"/>
    <property type="match status" value="1"/>
</dbReference>
<dbReference type="EMBL" id="JAODNV010000016">
    <property type="protein sequence ID" value="MCT8991545.1"/>
    <property type="molecule type" value="Genomic_DNA"/>
</dbReference>
<dbReference type="InterPro" id="IPR011990">
    <property type="entry name" value="TPR-like_helical_dom_sf"/>
</dbReference>
<evidence type="ECO:0008006" key="3">
    <source>
        <dbReference type="Google" id="ProtNLM"/>
    </source>
</evidence>
<keyword evidence="2" id="KW-1185">Reference proteome</keyword>
<evidence type="ECO:0000313" key="2">
    <source>
        <dbReference type="Proteomes" id="UP001149009"/>
    </source>
</evidence>
<accession>A0A9X2XC00</accession>
<gene>
    <name evidence="1" type="ORF">NYR54_14780</name>
</gene>
<dbReference type="SUPFAM" id="SSF48452">
    <property type="entry name" value="TPR-like"/>
    <property type="match status" value="1"/>
</dbReference>